<organism evidence="1 2">
    <name type="scientific">Miscanthus lutarioriparius</name>
    <dbReference type="NCBI Taxonomy" id="422564"/>
    <lineage>
        <taxon>Eukaryota</taxon>
        <taxon>Viridiplantae</taxon>
        <taxon>Streptophyta</taxon>
        <taxon>Embryophyta</taxon>
        <taxon>Tracheophyta</taxon>
        <taxon>Spermatophyta</taxon>
        <taxon>Magnoliopsida</taxon>
        <taxon>Liliopsida</taxon>
        <taxon>Poales</taxon>
        <taxon>Poaceae</taxon>
        <taxon>PACMAD clade</taxon>
        <taxon>Panicoideae</taxon>
        <taxon>Andropogonodae</taxon>
        <taxon>Andropogoneae</taxon>
        <taxon>Saccharinae</taxon>
        <taxon>Miscanthus</taxon>
    </lineage>
</organism>
<evidence type="ECO:0000313" key="1">
    <source>
        <dbReference type="EMBL" id="CAD6232527.1"/>
    </source>
</evidence>
<proteinExistence type="predicted"/>
<evidence type="ECO:0000313" key="2">
    <source>
        <dbReference type="Proteomes" id="UP000604825"/>
    </source>
</evidence>
<dbReference type="OrthoDB" id="687559at2759"/>
<comment type="caution">
    <text evidence="1">The sequence shown here is derived from an EMBL/GenBank/DDBJ whole genome shotgun (WGS) entry which is preliminary data.</text>
</comment>
<keyword evidence="2" id="KW-1185">Reference proteome</keyword>
<protein>
    <submittedName>
        <fullName evidence="1">Uncharacterized protein</fullName>
    </submittedName>
</protein>
<dbReference type="AlphaFoldDB" id="A0A811P5K5"/>
<dbReference type="PANTHER" id="PTHR33138:SF73">
    <property type="entry name" value="WALL-ASSOCIATED RECEPTOR KINASE GALACTURONAN-BINDING DOMAIN-CONTAINING PROTEIN"/>
    <property type="match status" value="1"/>
</dbReference>
<dbReference type="EMBL" id="CAJGYO010000005">
    <property type="protein sequence ID" value="CAD6232527.1"/>
    <property type="molecule type" value="Genomic_DNA"/>
</dbReference>
<gene>
    <name evidence="1" type="ORF">NCGR_LOCUS22200</name>
</gene>
<dbReference type="PANTHER" id="PTHR33138">
    <property type="entry name" value="OS01G0690200 PROTEIN"/>
    <property type="match status" value="1"/>
</dbReference>
<name>A0A811P5K5_9POAL</name>
<reference evidence="1" key="1">
    <citation type="submission" date="2020-10" db="EMBL/GenBank/DDBJ databases">
        <authorList>
            <person name="Han B."/>
            <person name="Lu T."/>
            <person name="Zhao Q."/>
            <person name="Huang X."/>
            <person name="Zhao Y."/>
        </authorList>
    </citation>
    <scope>NUCLEOTIDE SEQUENCE</scope>
</reference>
<dbReference type="Proteomes" id="UP000604825">
    <property type="component" value="Unassembled WGS sequence"/>
</dbReference>
<accession>A0A811P5K5</accession>
<sequence>MGVVVVVSDARDGGTNDGSGPARRALPDHAMRRREHLLPFGIVAATETKCLVIGFQVLCSNNIPYFGSSPYSPRILDIFYDNLSFLIADVHKLDDFHSSASKPCHSPTNNSSSKVGPPFSICPGNQNMIFYDCEEPPTQAERQRRGLVDTACGNRTLVGVAKRPDVPGSYFMEGCNATVMPMLARSGEVNPANYKEFISEGFLLTCRHHRLTSSQLESRATTIA</sequence>